<organism evidence="1 2">
    <name type="scientific">Pseudomonas putida</name>
    <name type="common">Arthrobacter siderocapsulatus</name>
    <dbReference type="NCBI Taxonomy" id="303"/>
    <lineage>
        <taxon>Bacteria</taxon>
        <taxon>Pseudomonadati</taxon>
        <taxon>Pseudomonadota</taxon>
        <taxon>Gammaproteobacteria</taxon>
        <taxon>Pseudomonadales</taxon>
        <taxon>Pseudomonadaceae</taxon>
        <taxon>Pseudomonas</taxon>
    </lineage>
</organism>
<name>A0A1L5PQZ0_PSEPU</name>
<evidence type="ECO:0000313" key="1">
    <source>
        <dbReference type="EMBL" id="APO82543.1"/>
    </source>
</evidence>
<dbReference type="Proteomes" id="UP000185146">
    <property type="component" value="Chromosome"/>
</dbReference>
<evidence type="ECO:0000313" key="2">
    <source>
        <dbReference type="Proteomes" id="UP000185146"/>
    </source>
</evidence>
<reference evidence="1 2" key="1">
    <citation type="submission" date="2016-12" db="EMBL/GenBank/DDBJ databases">
        <title>Draft Genome Sequence of Mercury Resistant Pseudomonas DRA525.</title>
        <authorList>
            <person name="Drace K.M."/>
        </authorList>
    </citation>
    <scope>NUCLEOTIDE SEQUENCE [LARGE SCALE GENOMIC DNA]</scope>
    <source>
        <strain evidence="1 2">DRA525</strain>
    </source>
</reference>
<dbReference type="AlphaFoldDB" id="A0A1L5PQZ0"/>
<protein>
    <submittedName>
        <fullName evidence="1">Uncharacterized protein</fullName>
    </submittedName>
</protein>
<gene>
    <name evidence="1" type="ORF">BL240_14210</name>
</gene>
<dbReference type="EMBL" id="CP018743">
    <property type="protein sequence ID" value="APO82543.1"/>
    <property type="molecule type" value="Genomic_DNA"/>
</dbReference>
<dbReference type="RefSeq" id="WP_075045246.1">
    <property type="nucleotide sequence ID" value="NZ_CP018743.1"/>
</dbReference>
<proteinExistence type="predicted"/>
<accession>A0A1L5PQZ0</accession>
<sequence length="276" mass="31852">MDIPVPFNLVAKAAAWIWQRITKVLLYKTYAASHKKWAIRHRLGARWEPLGKHLEYSVRLAMLADPEPRISRLALRSTGESLAKVDLYFEAIGAGIRYQEKVSVCDVDHRPIVWNLTNVPVQAFVGGEEYGIAFSVEETQLRQCVIQLSTGTVLPAQDSVQSYMTQSWLLNDEWRLRWGKRWNCNAIKSAKSEIALYWRFRFGLPEYRVYSPFAHLKRKVSIRPALQAFGQLLAMPSFVTAQFWLAIWSGLWVMDVDDRLSFRWSSNKTESEPQDG</sequence>